<accession>A0ABW1ZHR6</accession>
<keyword evidence="4" id="KW-1185">Reference proteome</keyword>
<organism evidence="3 4">
    <name type="scientific">Deinococcus multiflagellatus</name>
    <dbReference type="NCBI Taxonomy" id="1656887"/>
    <lineage>
        <taxon>Bacteria</taxon>
        <taxon>Thermotogati</taxon>
        <taxon>Deinococcota</taxon>
        <taxon>Deinococci</taxon>
        <taxon>Deinococcales</taxon>
        <taxon>Deinococcaceae</taxon>
        <taxon>Deinococcus</taxon>
    </lineage>
</organism>
<sequence>MSSLWSRPAAELLDATASAEATPGGGATAAVAAAFGAALLSMAVGISQKREASAELENAGRQVTALRRRLQALADEDVQAFGQYVKASHLPSDDPGRPEALQAAGETAMQVPLTLARTIVEGLEAAQALAPQVHPEVVSDVGAGASLLQGALLAALLTVEINLPHVAADARGAIQAEHDRLKARGMGQAQATLDSCAGRLRQAAGEG</sequence>
<dbReference type="Pfam" id="PF04961">
    <property type="entry name" value="FTCD_C"/>
    <property type="match status" value="1"/>
</dbReference>
<dbReference type="EMBL" id="JBHSWB010000001">
    <property type="protein sequence ID" value="MFC6659605.1"/>
    <property type="molecule type" value="Genomic_DNA"/>
</dbReference>
<dbReference type="SUPFAM" id="SSF101262">
    <property type="entry name" value="Methenyltetrahydrofolate cyclohydrolase-like"/>
    <property type="match status" value="1"/>
</dbReference>
<keyword evidence="1" id="KW-0175">Coiled coil</keyword>
<evidence type="ECO:0000259" key="2">
    <source>
        <dbReference type="Pfam" id="PF04961"/>
    </source>
</evidence>
<feature type="domain" description="Cyclodeaminase/cyclohydrolase" evidence="2">
    <location>
        <begin position="10"/>
        <end position="167"/>
    </location>
</feature>
<evidence type="ECO:0000256" key="1">
    <source>
        <dbReference type="SAM" id="Coils"/>
    </source>
</evidence>
<dbReference type="RefSeq" id="WP_224603991.1">
    <property type="nucleotide sequence ID" value="NZ_JAIQXV010000001.1"/>
</dbReference>
<dbReference type="InterPro" id="IPR036178">
    <property type="entry name" value="Formintransfe-cycloase-like_sf"/>
</dbReference>
<comment type="caution">
    <text evidence="3">The sequence shown here is derived from an EMBL/GenBank/DDBJ whole genome shotgun (WGS) entry which is preliminary data.</text>
</comment>
<evidence type="ECO:0000313" key="3">
    <source>
        <dbReference type="EMBL" id="MFC6659605.1"/>
    </source>
</evidence>
<gene>
    <name evidence="3" type="ORF">ACFP90_03890</name>
</gene>
<evidence type="ECO:0000313" key="4">
    <source>
        <dbReference type="Proteomes" id="UP001596317"/>
    </source>
</evidence>
<protein>
    <submittedName>
        <fullName evidence="3">Cyclodeaminase/cyclohydrolase family protein</fullName>
    </submittedName>
</protein>
<name>A0ABW1ZHR6_9DEIO</name>
<dbReference type="Gene3D" id="1.20.120.680">
    <property type="entry name" value="Formiminotetrahydrofolate cyclodeaminase monomer, up-and-down helical bundle"/>
    <property type="match status" value="1"/>
</dbReference>
<proteinExistence type="predicted"/>
<reference evidence="4" key="1">
    <citation type="journal article" date="2019" name="Int. J. Syst. Evol. Microbiol.">
        <title>The Global Catalogue of Microorganisms (GCM) 10K type strain sequencing project: providing services to taxonomists for standard genome sequencing and annotation.</title>
        <authorList>
            <consortium name="The Broad Institute Genomics Platform"/>
            <consortium name="The Broad Institute Genome Sequencing Center for Infectious Disease"/>
            <person name="Wu L."/>
            <person name="Ma J."/>
        </authorList>
    </citation>
    <scope>NUCLEOTIDE SEQUENCE [LARGE SCALE GENOMIC DNA]</scope>
    <source>
        <strain evidence="4">CCUG 63830</strain>
    </source>
</reference>
<dbReference type="Proteomes" id="UP001596317">
    <property type="component" value="Unassembled WGS sequence"/>
</dbReference>
<dbReference type="InterPro" id="IPR007044">
    <property type="entry name" value="Cyclodeamin/CycHdrlase"/>
</dbReference>
<feature type="coiled-coil region" evidence="1">
    <location>
        <begin position="49"/>
        <end position="76"/>
    </location>
</feature>